<dbReference type="AlphaFoldDB" id="A0A8X7S640"/>
<dbReference type="InterPro" id="IPR051761">
    <property type="entry name" value="MLP-like_ligand-binding"/>
</dbReference>
<dbReference type="InterPro" id="IPR000916">
    <property type="entry name" value="Bet_v_I/MLP"/>
</dbReference>
<dbReference type="InterPro" id="IPR023393">
    <property type="entry name" value="START-like_dom_sf"/>
</dbReference>
<reference evidence="2 3" key="1">
    <citation type="submission" date="2020-02" db="EMBL/GenBank/DDBJ databases">
        <authorList>
            <person name="Ma Q."/>
            <person name="Huang Y."/>
            <person name="Song X."/>
            <person name="Pei D."/>
        </authorList>
    </citation>
    <scope>NUCLEOTIDE SEQUENCE [LARGE SCALE GENOMIC DNA]</scope>
    <source>
        <strain evidence="2">Sxm20200214</strain>
        <tissue evidence="2">Leaf</tissue>
    </source>
</reference>
<evidence type="ECO:0000259" key="1">
    <source>
        <dbReference type="SMART" id="SM01037"/>
    </source>
</evidence>
<organism evidence="2 3">
    <name type="scientific">Brassica carinata</name>
    <name type="common">Ethiopian mustard</name>
    <name type="synonym">Abyssinian cabbage</name>
    <dbReference type="NCBI Taxonomy" id="52824"/>
    <lineage>
        <taxon>Eukaryota</taxon>
        <taxon>Viridiplantae</taxon>
        <taxon>Streptophyta</taxon>
        <taxon>Embryophyta</taxon>
        <taxon>Tracheophyta</taxon>
        <taxon>Spermatophyta</taxon>
        <taxon>Magnoliopsida</taxon>
        <taxon>eudicotyledons</taxon>
        <taxon>Gunneridae</taxon>
        <taxon>Pentapetalae</taxon>
        <taxon>rosids</taxon>
        <taxon>malvids</taxon>
        <taxon>Brassicales</taxon>
        <taxon>Brassicaceae</taxon>
        <taxon>Brassiceae</taxon>
        <taxon>Brassica</taxon>
    </lineage>
</organism>
<dbReference type="Pfam" id="PF00407">
    <property type="entry name" value="Bet_v_1"/>
    <property type="match status" value="1"/>
</dbReference>
<sequence length="87" mass="10132">MMMEMMDSIDLENNKVTFKVLDGDLMKEYTHFLITLQVTSKEGHVGSVAHWHFKYVKNNKKVADPESLLQFAVEVSKTIDEHLFSRE</sequence>
<dbReference type="GO" id="GO:0006952">
    <property type="term" value="P:defense response"/>
    <property type="evidence" value="ECO:0007669"/>
    <property type="project" value="InterPro"/>
</dbReference>
<dbReference type="EMBL" id="JAAMPC010000008">
    <property type="protein sequence ID" value="KAG2300033.1"/>
    <property type="molecule type" value="Genomic_DNA"/>
</dbReference>
<protein>
    <recommendedName>
        <fullName evidence="1">Bet v I/Major latex protein domain-containing protein</fullName>
    </recommendedName>
</protein>
<gene>
    <name evidence="2" type="ORF">Bca52824_036505</name>
</gene>
<name>A0A8X7S640_BRACI</name>
<accession>A0A8X7S640</accession>
<evidence type="ECO:0000313" key="3">
    <source>
        <dbReference type="Proteomes" id="UP000886595"/>
    </source>
</evidence>
<dbReference type="Proteomes" id="UP000886595">
    <property type="component" value="Unassembled WGS sequence"/>
</dbReference>
<feature type="domain" description="Bet v I/Major latex protein" evidence="1">
    <location>
        <begin position="1"/>
        <end position="86"/>
    </location>
</feature>
<dbReference type="SMART" id="SM01037">
    <property type="entry name" value="Bet_v_1"/>
    <property type="match status" value="1"/>
</dbReference>
<evidence type="ECO:0000313" key="2">
    <source>
        <dbReference type="EMBL" id="KAG2300033.1"/>
    </source>
</evidence>
<keyword evidence="3" id="KW-1185">Reference proteome</keyword>
<dbReference type="PANTHER" id="PTHR31907">
    <property type="entry name" value="MLP-LIKE PROTEIN 423"/>
    <property type="match status" value="1"/>
</dbReference>
<comment type="caution">
    <text evidence="2">The sequence shown here is derived from an EMBL/GenBank/DDBJ whole genome shotgun (WGS) entry which is preliminary data.</text>
</comment>
<dbReference type="SUPFAM" id="SSF55961">
    <property type="entry name" value="Bet v1-like"/>
    <property type="match status" value="1"/>
</dbReference>
<dbReference type="Gene3D" id="3.30.530.20">
    <property type="match status" value="1"/>
</dbReference>
<proteinExistence type="predicted"/>
<dbReference type="OrthoDB" id="1252351at2759"/>